<dbReference type="InterPro" id="IPR035996">
    <property type="entry name" value="4pyrrol_Methylase_sf"/>
</dbReference>
<dbReference type="InterPro" id="IPR029063">
    <property type="entry name" value="SAM-dependent_MTases_sf"/>
</dbReference>
<dbReference type="PIRSF" id="PIRSF036428">
    <property type="entry name" value="CobL"/>
    <property type="match status" value="1"/>
</dbReference>
<evidence type="ECO:0000313" key="8">
    <source>
        <dbReference type="Proteomes" id="UP000270673"/>
    </source>
</evidence>
<dbReference type="Gene3D" id="3.40.1010.10">
    <property type="entry name" value="Cobalt-precorrin-4 Transmethylase, Domain 1"/>
    <property type="match status" value="1"/>
</dbReference>
<keyword evidence="4 7" id="KW-0808">Transferase</keyword>
<dbReference type="InterPro" id="IPR000878">
    <property type="entry name" value="4pyrrol_Mease"/>
</dbReference>
<keyword evidence="2" id="KW-0169">Cobalamin biosynthesis</keyword>
<dbReference type="OrthoDB" id="9780707at2"/>
<dbReference type="InterPro" id="IPR014008">
    <property type="entry name" value="Cbl_synth_MTase_CbiT"/>
</dbReference>
<dbReference type="SUPFAM" id="SSF53790">
    <property type="entry name" value="Tetrapyrrole methylase"/>
    <property type="match status" value="1"/>
</dbReference>
<dbReference type="Pfam" id="PF00590">
    <property type="entry name" value="TP_methylase"/>
    <property type="match status" value="1"/>
</dbReference>
<name>A0A3S9VTY7_9BACT</name>
<dbReference type="InterPro" id="IPR012818">
    <property type="entry name" value="CbiE"/>
</dbReference>
<protein>
    <submittedName>
        <fullName evidence="7">Precorrin-6y C5,15-methyltransferase (Decarboxylating) subunit CbiE</fullName>
    </submittedName>
</protein>
<evidence type="ECO:0000256" key="4">
    <source>
        <dbReference type="ARBA" id="ARBA00022679"/>
    </source>
</evidence>
<evidence type="ECO:0000256" key="2">
    <source>
        <dbReference type="ARBA" id="ARBA00022573"/>
    </source>
</evidence>
<dbReference type="InterPro" id="IPR050714">
    <property type="entry name" value="Cobalamin_biosynth_MTase"/>
</dbReference>
<comment type="pathway">
    <text evidence="1">Cofactor biosynthesis; adenosylcobalamin biosynthesis.</text>
</comment>
<dbReference type="AlphaFoldDB" id="A0A3S9VTY7"/>
<evidence type="ECO:0000256" key="5">
    <source>
        <dbReference type="ARBA" id="ARBA00022691"/>
    </source>
</evidence>
<evidence type="ECO:0000259" key="6">
    <source>
        <dbReference type="Pfam" id="PF00590"/>
    </source>
</evidence>
<dbReference type="GO" id="GO:0008276">
    <property type="term" value="F:protein methyltransferase activity"/>
    <property type="evidence" value="ECO:0007669"/>
    <property type="project" value="InterPro"/>
</dbReference>
<reference evidence="7 8" key="1">
    <citation type="submission" date="2018-10" db="EMBL/GenBank/DDBJ databases">
        <title>Butyricimonas faecalis sp. nov., isolated from human faeces and emended description of the genus Butyricimonas.</title>
        <authorList>
            <person name="Le Roy T."/>
            <person name="Van der Smissen P."/>
            <person name="Paquot A."/>
            <person name="Delzenne N."/>
            <person name="Muccioli G."/>
            <person name="Collet J.-F."/>
            <person name="Cani P.D."/>
        </authorList>
    </citation>
    <scope>NUCLEOTIDE SEQUENCE [LARGE SCALE GENOMIC DNA]</scope>
    <source>
        <strain evidence="7 8">H184</strain>
    </source>
</reference>
<dbReference type="KEGG" id="buy:D8S85_10900"/>
<dbReference type="NCBIfam" id="TIGR02469">
    <property type="entry name" value="CbiT"/>
    <property type="match status" value="1"/>
</dbReference>
<evidence type="ECO:0000313" key="7">
    <source>
        <dbReference type="EMBL" id="AZS30002.1"/>
    </source>
</evidence>
<dbReference type="EMBL" id="CP032819">
    <property type="protein sequence ID" value="AZS30002.1"/>
    <property type="molecule type" value="Genomic_DNA"/>
</dbReference>
<keyword evidence="8" id="KW-1185">Reference proteome</keyword>
<proteinExistence type="predicted"/>
<keyword evidence="5" id="KW-0949">S-adenosyl-L-methionine</keyword>
<evidence type="ECO:0000256" key="1">
    <source>
        <dbReference type="ARBA" id="ARBA00004953"/>
    </source>
</evidence>
<feature type="domain" description="Tetrapyrrole methylase" evidence="6">
    <location>
        <begin position="21"/>
        <end position="196"/>
    </location>
</feature>
<dbReference type="Gene3D" id="3.40.50.150">
    <property type="entry name" value="Vaccinia Virus protein VP39"/>
    <property type="match status" value="1"/>
</dbReference>
<dbReference type="Proteomes" id="UP000270673">
    <property type="component" value="Chromosome"/>
</dbReference>
<dbReference type="RefSeq" id="WP_127075052.1">
    <property type="nucleotide sequence ID" value="NZ_CP032819.1"/>
</dbReference>
<keyword evidence="3 7" id="KW-0489">Methyltransferase</keyword>
<dbReference type="GO" id="GO:0032259">
    <property type="term" value="P:methylation"/>
    <property type="evidence" value="ECO:0007669"/>
    <property type="project" value="UniProtKB-KW"/>
</dbReference>
<dbReference type="InterPro" id="IPR006365">
    <property type="entry name" value="Cbl_synth_CobL"/>
</dbReference>
<dbReference type="SUPFAM" id="SSF53335">
    <property type="entry name" value="S-adenosyl-L-methionine-dependent methyltransferases"/>
    <property type="match status" value="1"/>
</dbReference>
<evidence type="ECO:0000256" key="3">
    <source>
        <dbReference type="ARBA" id="ARBA00022603"/>
    </source>
</evidence>
<dbReference type="UniPathway" id="UPA00148"/>
<dbReference type="InterPro" id="IPR014777">
    <property type="entry name" value="4pyrrole_Mease_sub1"/>
</dbReference>
<dbReference type="PANTHER" id="PTHR43182:SF1">
    <property type="entry name" value="COBALT-PRECORRIN-7 C(5)-METHYLTRANSFERASE"/>
    <property type="match status" value="1"/>
</dbReference>
<dbReference type="GO" id="GO:0009236">
    <property type="term" value="P:cobalamin biosynthetic process"/>
    <property type="evidence" value="ECO:0007669"/>
    <property type="project" value="UniProtKB-UniPathway"/>
</dbReference>
<organism evidence="7 8">
    <name type="scientific">Butyricimonas faecalis</name>
    <dbReference type="NCBI Taxonomy" id="2093856"/>
    <lineage>
        <taxon>Bacteria</taxon>
        <taxon>Pseudomonadati</taxon>
        <taxon>Bacteroidota</taxon>
        <taxon>Bacteroidia</taxon>
        <taxon>Bacteroidales</taxon>
        <taxon>Odoribacteraceae</taxon>
        <taxon>Butyricimonas</taxon>
    </lineage>
</organism>
<sequence length="402" mass="45351">MTSPKTTFIIIGIDDNAQQELPEQARNAIAGGFVFSGGKRHHEIMRKYLPDNHLWIDITVPLDDVFRQYKAHSDIVVFASGDPLFFGFANTVRKRLPDAVISVIPTFNSLQTLAHRLLLPYHDMHVVSLTGRPWHEFDRALIEGQEKIGVLTDREHTPTSIAERMLEYGYDNYIIHTGEELGSSTETVRTQSIAEAQATCFRHPNCLILERTYVRPRPFGIPESEFELLDGRVNMITKAPIRLLSLAQLDLRSRRTLWDIGFCTGSVSIEAKLQFPHVKIAAFEQRPEGERLMKLNSMRFGTPGIITRIGNFLQAELDDLPAPDAVFIGGHGGQMDEIIRKVSKHLLSDGVIVFNSVSEQSRELFINAVKHHGLTLAATQHVTIDDHNPILIMKAQKRSSYE</sequence>
<accession>A0A3S9VTY7</accession>
<dbReference type="CDD" id="cd11644">
    <property type="entry name" value="Precorrin-6Y-MT"/>
    <property type="match status" value="1"/>
</dbReference>
<dbReference type="NCBIfam" id="TIGR02467">
    <property type="entry name" value="CbiE"/>
    <property type="match status" value="1"/>
</dbReference>
<dbReference type="PANTHER" id="PTHR43182">
    <property type="entry name" value="COBALT-PRECORRIN-6B C(15)-METHYLTRANSFERASE (DECARBOXYLATING)"/>
    <property type="match status" value="1"/>
</dbReference>
<gene>
    <name evidence="7" type="primary">cbiE</name>
    <name evidence="7" type="ORF">D8S85_10900</name>
</gene>